<dbReference type="Pfam" id="PF08378">
    <property type="entry name" value="NERD"/>
    <property type="match status" value="1"/>
</dbReference>
<dbReference type="InterPro" id="IPR011528">
    <property type="entry name" value="NERD"/>
</dbReference>
<dbReference type="EMBL" id="JAVRJZ010000009">
    <property type="protein sequence ID" value="KAK2718794.1"/>
    <property type="molecule type" value="Genomic_DNA"/>
</dbReference>
<sequence length="274" mass="31487">MNPNVPLKECLCCEKVLLPGQCTPRPFLREAELVLLDYVGTTSPFDIESLYTFPKVIGKIGDQGERGFNAEYKVYEEIIKSNLPIRIFYSLKPVNKNEELGDFLLVTKSSVIVLEVKALKLYTNPSEQDQEIIQKILSKQKNKRTQNERVTEEIETFLKMHDCEPLTIHYFTLFANTKRPADTTLNFENALFQDNYLEKIIGLSTPSAKNRSPIESSQYSLRMLLAWLVLIISPIPRPTEGFHVEYENKEVLDVMHFKFTSARLSETALNCTKI</sequence>
<dbReference type="AlphaFoldDB" id="A0AA88I2C5"/>
<evidence type="ECO:0000313" key="3">
    <source>
        <dbReference type="Proteomes" id="UP001187531"/>
    </source>
</evidence>
<evidence type="ECO:0000259" key="1">
    <source>
        <dbReference type="Pfam" id="PF08378"/>
    </source>
</evidence>
<protein>
    <recommendedName>
        <fullName evidence="1">NERD domain-containing protein</fullName>
    </recommendedName>
</protein>
<organism evidence="2 3">
    <name type="scientific">Artemia franciscana</name>
    <name type="common">Brine shrimp</name>
    <name type="synonym">Artemia sanfranciscana</name>
    <dbReference type="NCBI Taxonomy" id="6661"/>
    <lineage>
        <taxon>Eukaryota</taxon>
        <taxon>Metazoa</taxon>
        <taxon>Ecdysozoa</taxon>
        <taxon>Arthropoda</taxon>
        <taxon>Crustacea</taxon>
        <taxon>Branchiopoda</taxon>
        <taxon>Anostraca</taxon>
        <taxon>Artemiidae</taxon>
        <taxon>Artemia</taxon>
    </lineage>
</organism>
<comment type="caution">
    <text evidence="2">The sequence shown here is derived from an EMBL/GenBank/DDBJ whole genome shotgun (WGS) entry which is preliminary data.</text>
</comment>
<keyword evidence="3" id="KW-1185">Reference proteome</keyword>
<evidence type="ECO:0000313" key="2">
    <source>
        <dbReference type="EMBL" id="KAK2718794.1"/>
    </source>
</evidence>
<feature type="domain" description="NERD" evidence="1">
    <location>
        <begin position="66"/>
        <end position="174"/>
    </location>
</feature>
<dbReference type="Proteomes" id="UP001187531">
    <property type="component" value="Unassembled WGS sequence"/>
</dbReference>
<accession>A0AA88I2C5</accession>
<proteinExistence type="predicted"/>
<reference evidence="2" key="1">
    <citation type="submission" date="2023-07" db="EMBL/GenBank/DDBJ databases">
        <title>Chromosome-level genome assembly of Artemia franciscana.</title>
        <authorList>
            <person name="Jo E."/>
        </authorList>
    </citation>
    <scope>NUCLEOTIDE SEQUENCE</scope>
    <source>
        <tissue evidence="2">Whole body</tissue>
    </source>
</reference>
<gene>
    <name evidence="2" type="ORF">QYM36_005960</name>
</gene>
<name>A0AA88I2C5_ARTSF</name>